<sequence length="431" mass="49106">MKLDICKKMDDLQEKMDVSGEKELFFQVCSSDKEKKGEKVFDVLQNVPVIAQNSEFLPDVQSCIEIDSSSVISIPENQIVKIQYHGEDGVVNTEYIVNEEILQVHLTNQNLEANYLDINEDQIIYNPSNATTYDDPTKTIELTSKEASPDELNTNIQTTSILSPKSEGEEMPETDLTSLNWLHNITNIMAVPNLPTPPVSPKPKKKSNSNQEDLTININYYKKNGDKKPPFSYATLICMAMGKNGNKMTLSAIYHWIRENFLYYRKAHPSWQNSIRHNLSLNKCFVKVARSKDEPGKGGFWKLDLERLEESRRSKRRSSLTVRVPRNRDAPHKPVRKARRYRPPQSTGERKHNILSNISICGETDVENCDDDDDKEKGKPDDKEVQVPSQNVITEPVNQLLPEDELTGLLLATNGWDECQLELLDSLLDSL</sequence>
<feature type="compositionally biased region" description="Basic and acidic residues" evidence="9">
    <location>
        <begin position="375"/>
        <end position="385"/>
    </location>
</feature>
<dbReference type="PANTHER" id="PTHR45881:SF1">
    <property type="entry name" value="FORK HEAD PROTEIN HOMOLOG 2"/>
    <property type="match status" value="1"/>
</dbReference>
<evidence type="ECO:0000256" key="6">
    <source>
        <dbReference type="ARBA" id="ARBA00023242"/>
    </source>
</evidence>
<keyword evidence="12" id="KW-1185">Reference proteome</keyword>
<evidence type="ECO:0000256" key="2">
    <source>
        <dbReference type="ARBA" id="ARBA00022794"/>
    </source>
</evidence>
<feature type="region of interest" description="Disordered" evidence="9">
    <location>
        <begin position="192"/>
        <end position="213"/>
    </location>
</feature>
<dbReference type="GO" id="GO:0000981">
    <property type="term" value="F:DNA-binding transcription factor activity, RNA polymerase II-specific"/>
    <property type="evidence" value="ECO:0007669"/>
    <property type="project" value="TreeGrafter"/>
</dbReference>
<proteinExistence type="inferred from homology"/>
<dbReference type="InterPro" id="IPR018122">
    <property type="entry name" value="TF_fork_head_CS_1"/>
</dbReference>
<evidence type="ECO:0000256" key="5">
    <source>
        <dbReference type="ARBA" id="ARBA00023163"/>
    </source>
</evidence>
<name>A0AA38HWB7_9CUCU</name>
<evidence type="ECO:0000256" key="9">
    <source>
        <dbReference type="SAM" id="MobiDB-lite"/>
    </source>
</evidence>
<dbReference type="Gene3D" id="1.10.10.10">
    <property type="entry name" value="Winged helix-like DNA-binding domain superfamily/Winged helix DNA-binding domain"/>
    <property type="match status" value="1"/>
</dbReference>
<dbReference type="PROSITE" id="PS00658">
    <property type="entry name" value="FORK_HEAD_2"/>
    <property type="match status" value="1"/>
</dbReference>
<evidence type="ECO:0000256" key="7">
    <source>
        <dbReference type="ARBA" id="ARBA00034770"/>
    </source>
</evidence>
<dbReference type="InterPro" id="IPR047512">
    <property type="entry name" value="FH_FOXJ1"/>
</dbReference>
<dbReference type="Proteomes" id="UP001168821">
    <property type="component" value="Unassembled WGS sequence"/>
</dbReference>
<accession>A0AA38HWB7</accession>
<protein>
    <recommendedName>
        <fullName evidence="10">Fork-head domain-containing protein</fullName>
    </recommendedName>
</protein>
<dbReference type="GO" id="GO:0000978">
    <property type="term" value="F:RNA polymerase II cis-regulatory region sequence-specific DNA binding"/>
    <property type="evidence" value="ECO:0007669"/>
    <property type="project" value="TreeGrafter"/>
</dbReference>
<reference evidence="11" key="1">
    <citation type="journal article" date="2023" name="G3 (Bethesda)">
        <title>Whole genome assemblies of Zophobas morio and Tenebrio molitor.</title>
        <authorList>
            <person name="Kaur S."/>
            <person name="Stinson S.A."/>
            <person name="diCenzo G.C."/>
        </authorList>
    </citation>
    <scope>NUCLEOTIDE SEQUENCE</scope>
    <source>
        <strain evidence="11">QUZm001</strain>
    </source>
</reference>
<dbReference type="PANTHER" id="PTHR45881">
    <property type="entry name" value="CHECKPOINT SUPPRESSOR 1-LIKE, ISOFORM A-RELATED"/>
    <property type="match status" value="1"/>
</dbReference>
<dbReference type="InterPro" id="IPR030456">
    <property type="entry name" value="TF_fork_head_CS_2"/>
</dbReference>
<dbReference type="FunFam" id="1.10.10.10:FF:000135">
    <property type="entry name" value="forkhead box protein G1"/>
    <property type="match status" value="1"/>
</dbReference>
<keyword evidence="4 8" id="KW-0238">DNA-binding</keyword>
<feature type="compositionally biased region" description="Basic residues" evidence="9">
    <location>
        <begin position="333"/>
        <end position="342"/>
    </location>
</feature>
<dbReference type="GO" id="GO:0005634">
    <property type="term" value="C:nucleus"/>
    <property type="evidence" value="ECO:0007669"/>
    <property type="project" value="UniProtKB-SubCell"/>
</dbReference>
<dbReference type="Pfam" id="PF00250">
    <property type="entry name" value="Forkhead"/>
    <property type="match status" value="1"/>
</dbReference>
<keyword evidence="2" id="KW-0970">Cilium biogenesis/degradation</keyword>
<dbReference type="CDD" id="cd20023">
    <property type="entry name" value="FH_FOXJ1"/>
    <property type="match status" value="1"/>
</dbReference>
<evidence type="ECO:0000313" key="11">
    <source>
        <dbReference type="EMBL" id="KAJ3644701.1"/>
    </source>
</evidence>
<dbReference type="PROSITE" id="PS00657">
    <property type="entry name" value="FORK_HEAD_1"/>
    <property type="match status" value="1"/>
</dbReference>
<feature type="compositionally biased region" description="Acidic residues" evidence="9">
    <location>
        <begin position="364"/>
        <end position="374"/>
    </location>
</feature>
<dbReference type="SMART" id="SM00339">
    <property type="entry name" value="FH"/>
    <property type="match status" value="1"/>
</dbReference>
<dbReference type="AlphaFoldDB" id="A0AA38HWB7"/>
<evidence type="ECO:0000256" key="1">
    <source>
        <dbReference type="ARBA" id="ARBA00004123"/>
    </source>
</evidence>
<evidence type="ECO:0000256" key="4">
    <source>
        <dbReference type="ARBA" id="ARBA00023125"/>
    </source>
</evidence>
<comment type="subcellular location">
    <subcellularLocation>
        <location evidence="1 8">Nucleus</location>
    </subcellularLocation>
</comment>
<gene>
    <name evidence="11" type="ORF">Zmor_022411</name>
</gene>
<dbReference type="SUPFAM" id="SSF46785">
    <property type="entry name" value="Winged helix' DNA-binding domain"/>
    <property type="match status" value="1"/>
</dbReference>
<keyword evidence="3" id="KW-0805">Transcription regulation</keyword>
<dbReference type="GO" id="GO:0030030">
    <property type="term" value="P:cell projection organization"/>
    <property type="evidence" value="ECO:0007669"/>
    <property type="project" value="UniProtKB-KW"/>
</dbReference>
<evidence type="ECO:0000256" key="3">
    <source>
        <dbReference type="ARBA" id="ARBA00023015"/>
    </source>
</evidence>
<organism evidence="11 12">
    <name type="scientific">Zophobas morio</name>
    <dbReference type="NCBI Taxonomy" id="2755281"/>
    <lineage>
        <taxon>Eukaryota</taxon>
        <taxon>Metazoa</taxon>
        <taxon>Ecdysozoa</taxon>
        <taxon>Arthropoda</taxon>
        <taxon>Hexapoda</taxon>
        <taxon>Insecta</taxon>
        <taxon>Pterygota</taxon>
        <taxon>Neoptera</taxon>
        <taxon>Endopterygota</taxon>
        <taxon>Coleoptera</taxon>
        <taxon>Polyphaga</taxon>
        <taxon>Cucujiformia</taxon>
        <taxon>Tenebrionidae</taxon>
        <taxon>Zophobas</taxon>
    </lineage>
</organism>
<dbReference type="PROSITE" id="PS50039">
    <property type="entry name" value="FORK_HEAD_3"/>
    <property type="match status" value="1"/>
</dbReference>
<dbReference type="EMBL" id="JALNTZ010000007">
    <property type="protein sequence ID" value="KAJ3644701.1"/>
    <property type="molecule type" value="Genomic_DNA"/>
</dbReference>
<dbReference type="PRINTS" id="PR00053">
    <property type="entry name" value="FORKHEAD"/>
</dbReference>
<comment type="caution">
    <text evidence="11">The sequence shown here is derived from an EMBL/GenBank/DDBJ whole genome shotgun (WGS) entry which is preliminary data.</text>
</comment>
<feature type="domain" description="Fork-head" evidence="10">
    <location>
        <begin position="228"/>
        <end position="318"/>
    </location>
</feature>
<evidence type="ECO:0000256" key="8">
    <source>
        <dbReference type="PROSITE-ProRule" id="PRU00089"/>
    </source>
</evidence>
<feature type="region of interest" description="Disordered" evidence="9">
    <location>
        <begin position="312"/>
        <end position="391"/>
    </location>
</feature>
<evidence type="ECO:0000313" key="12">
    <source>
        <dbReference type="Proteomes" id="UP001168821"/>
    </source>
</evidence>
<dbReference type="InterPro" id="IPR036390">
    <property type="entry name" value="WH_DNA-bd_sf"/>
</dbReference>
<keyword evidence="5" id="KW-0804">Transcription</keyword>
<comment type="similarity">
    <text evidence="7">Belongs to the FOXJ1 family.</text>
</comment>
<feature type="DNA-binding region" description="Fork-head" evidence="8">
    <location>
        <begin position="228"/>
        <end position="318"/>
    </location>
</feature>
<dbReference type="InterPro" id="IPR001766">
    <property type="entry name" value="Fork_head_dom"/>
</dbReference>
<evidence type="ECO:0000259" key="10">
    <source>
        <dbReference type="PROSITE" id="PS50039"/>
    </source>
</evidence>
<keyword evidence="6 8" id="KW-0539">Nucleus</keyword>
<dbReference type="InterPro" id="IPR036388">
    <property type="entry name" value="WH-like_DNA-bd_sf"/>
</dbReference>